<evidence type="ECO:0000313" key="1">
    <source>
        <dbReference type="EMBL" id="AKU43032.1"/>
    </source>
</evidence>
<proteinExistence type="predicted"/>
<keyword evidence="2" id="KW-1185">Reference proteome</keyword>
<name>A0A0K1LKM4_9CAUD</name>
<dbReference type="GeneID" id="26796448"/>
<reference evidence="1 2" key="1">
    <citation type="journal article" date="2016" name="Genome Announc.">
        <title>Complete Genome Sequences of Five Bacteriophages That Infect Rhodobacter capsulatus.</title>
        <authorList>
            <person name="Bollivar D.W."/>
            <person name="Bernardoni B."/>
            <person name="Bockman M.R."/>
            <person name="Miller B.M."/>
            <person name="Russell D.A."/>
            <person name="Delesalle V.A."/>
            <person name="Krukonis G.P."/>
            <person name="Hatfull G.F."/>
            <person name="Cross M.R."/>
            <person name="Szewczyk M.M."/>
            <person name="Eppurath A."/>
        </authorList>
    </citation>
    <scope>NUCLEOTIDE SEQUENCE [LARGE SCALE GENOMIC DNA]</scope>
</reference>
<dbReference type="OrthoDB" id="13844at10239"/>
<gene>
    <name evidence="1" type="ORF">RCTITAN_15</name>
</gene>
<dbReference type="KEGG" id="vg:26796448"/>
<dbReference type="RefSeq" id="YP_009225680.1">
    <property type="nucleotide sequence ID" value="NC_029097.1"/>
</dbReference>
<accession>A0A0K1LKM4</accession>
<evidence type="ECO:0000313" key="2">
    <source>
        <dbReference type="Proteomes" id="UP000203710"/>
    </source>
</evidence>
<organism evidence="1 2">
    <name type="scientific">Rhodobacter phage RcTitan</name>
    <dbReference type="NCBI Taxonomy" id="1662330"/>
    <lineage>
        <taxon>Viruses</taxon>
        <taxon>Duplodnaviria</taxon>
        <taxon>Heunggongvirae</taxon>
        <taxon>Uroviricota</taxon>
        <taxon>Caudoviricetes</taxon>
        <taxon>Titanvirus</taxon>
        <taxon>Titanvirus rctitan</taxon>
    </lineage>
</organism>
<protein>
    <submittedName>
        <fullName evidence="1">Head-to-tail joining protein</fullName>
    </submittedName>
</protein>
<dbReference type="EMBL" id="KR935213">
    <property type="protein sequence ID" value="AKU43032.1"/>
    <property type="molecule type" value="Genomic_DNA"/>
</dbReference>
<dbReference type="Proteomes" id="UP000203710">
    <property type="component" value="Segment"/>
</dbReference>
<sequence length="138" mass="14683">MAGYERQIASAKKLIAKRGQAVSWRIRAEGTTDAGEVAGATKWRPKAVPAGTPDDRPVSIVFFPITKEKFESLRAMGVELTTGAQMGYMGAVDFEPSQKDAVLRAGVLMPIETIDVIAPNGDAVLYEIVFKSAVVAGG</sequence>